<evidence type="ECO:0000313" key="3">
    <source>
        <dbReference type="Proteomes" id="UP000076761"/>
    </source>
</evidence>
<accession>A0A165MQF5</accession>
<dbReference type="InParanoid" id="A0A165MQF5"/>
<dbReference type="AlphaFoldDB" id="A0A165MQF5"/>
<evidence type="ECO:0000313" key="2">
    <source>
        <dbReference type="EMBL" id="KZT18636.1"/>
    </source>
</evidence>
<proteinExistence type="predicted"/>
<name>A0A165MQF5_9AGAM</name>
<dbReference type="Gene3D" id="3.40.50.1820">
    <property type="entry name" value="alpha/beta hydrolase"/>
    <property type="match status" value="1"/>
</dbReference>
<dbReference type="InterPro" id="IPR029058">
    <property type="entry name" value="AB_hydrolase_fold"/>
</dbReference>
<reference evidence="2 3" key="1">
    <citation type="journal article" date="2016" name="Mol. Biol. Evol.">
        <title>Comparative Genomics of Early-Diverging Mushroom-Forming Fungi Provides Insights into the Origins of Lignocellulose Decay Capabilities.</title>
        <authorList>
            <person name="Nagy L.G."/>
            <person name="Riley R."/>
            <person name="Tritt A."/>
            <person name="Adam C."/>
            <person name="Daum C."/>
            <person name="Floudas D."/>
            <person name="Sun H."/>
            <person name="Yadav J.S."/>
            <person name="Pangilinan J."/>
            <person name="Larsson K.H."/>
            <person name="Matsuura K."/>
            <person name="Barry K."/>
            <person name="Labutti K."/>
            <person name="Kuo R."/>
            <person name="Ohm R.A."/>
            <person name="Bhattacharya S.S."/>
            <person name="Shirouzu T."/>
            <person name="Yoshinaga Y."/>
            <person name="Martin F.M."/>
            <person name="Grigoriev I.V."/>
            <person name="Hibbett D.S."/>
        </authorList>
    </citation>
    <scope>NUCLEOTIDE SEQUENCE [LARGE SCALE GENOMIC DNA]</scope>
    <source>
        <strain evidence="2 3">HHB14362 ss-1</strain>
    </source>
</reference>
<dbReference type="Proteomes" id="UP000076761">
    <property type="component" value="Unassembled WGS sequence"/>
</dbReference>
<sequence length="452" mass="50746">MRNTQGGGGWWSGRKDRSLSSGQGQKDKERAKRKRKPGATWYHVLSTQALPPASSLLASSSFGNNEDHLRLLQTASLTSGVVRTWSSKVKRRKKMAEREWASSINSEGVQFYYEDSGAPSDEVYTTLVVIHGSSYHSAIFTKLLPLAAQHNLRLVLLNRRDYPGSTPVFPEEVDKIRSTDLNVNAAILRELGLQIGSFLAWYVYAASIPSVEIGEDGSSKGGLAVLAWSSGNTLVSAAIANLSRLEEEKKVRLRGYLRAYVIYDCPSYIFGLPLQSGLYNPFRDPSLDAKAKAEFFSVWVTMYYQHPDPDSGSISGLSTRGIENPPPEKIATYHRFGPDELETLSCPEALLPERCDGNVRYMSSVVWEENITKIFSDAPKAEEFPILKIKLIWCRESQPDIPWAAWQLKSRVDELWKQGKGHRQLEVYSMAGNHFAHWDQPEETIQVWSTII</sequence>
<dbReference type="OrthoDB" id="3466517at2759"/>
<feature type="region of interest" description="Disordered" evidence="1">
    <location>
        <begin position="1"/>
        <end position="38"/>
    </location>
</feature>
<feature type="compositionally biased region" description="Gly residues" evidence="1">
    <location>
        <begin position="1"/>
        <end position="11"/>
    </location>
</feature>
<dbReference type="EMBL" id="KV425668">
    <property type="protein sequence ID" value="KZT18636.1"/>
    <property type="molecule type" value="Genomic_DNA"/>
</dbReference>
<dbReference type="SUPFAM" id="SSF53474">
    <property type="entry name" value="alpha/beta-Hydrolases"/>
    <property type="match status" value="1"/>
</dbReference>
<organism evidence="2 3">
    <name type="scientific">Neolentinus lepideus HHB14362 ss-1</name>
    <dbReference type="NCBI Taxonomy" id="1314782"/>
    <lineage>
        <taxon>Eukaryota</taxon>
        <taxon>Fungi</taxon>
        <taxon>Dikarya</taxon>
        <taxon>Basidiomycota</taxon>
        <taxon>Agaricomycotina</taxon>
        <taxon>Agaricomycetes</taxon>
        <taxon>Gloeophyllales</taxon>
        <taxon>Gloeophyllaceae</taxon>
        <taxon>Neolentinus</taxon>
    </lineage>
</organism>
<keyword evidence="3" id="KW-1185">Reference proteome</keyword>
<protein>
    <submittedName>
        <fullName evidence="2">Uncharacterized protein</fullName>
    </submittedName>
</protein>
<gene>
    <name evidence="2" type="ORF">NEOLEDRAFT_1173481</name>
</gene>
<evidence type="ECO:0000256" key="1">
    <source>
        <dbReference type="SAM" id="MobiDB-lite"/>
    </source>
</evidence>